<dbReference type="InterPro" id="IPR001245">
    <property type="entry name" value="Ser-Thr/Tyr_kinase_cat_dom"/>
</dbReference>
<sequence length="316" mass="35739">MFTEVFYKLSKCVCEFWAECSLSFYLLVCKMAELRTPELTHTQHMHGYIYPAQQYAVHGRFSIKSDVFSFGVLVLEIISGKKNKEFSHGGHSDNLLGHAWRLYKEGRSIELTSGSLQASRVASEVLRSIHVALLCVQHHAEDRPTMLSVVLMLVSEGPLPEPKTPAFFSEESNRELKSLPSIDARTITLISAGLLEGFDRWSEGSSVDHMLHERSAWTSKDHPSRSNGRTMVEPYLSITSKDQVYPSRLSFDQNIFQLLSKSHRRMVDLVNLQYKSGHRLYQTEYRQSTDTSAPTNSPLAVALSLISNLCLVLLKV</sequence>
<dbReference type="InParanoid" id="A0A251T302"/>
<dbReference type="AlphaFoldDB" id="A0A251T302"/>
<keyword evidence="4" id="KW-0418">Kinase</keyword>
<evidence type="ECO:0000313" key="7">
    <source>
        <dbReference type="EMBL" id="OTG05203.1"/>
    </source>
</evidence>
<feature type="domain" description="Serine-threonine/tyrosine-protein kinase catalytic" evidence="6">
    <location>
        <begin position="55"/>
        <end position="150"/>
    </location>
</feature>
<dbReference type="Pfam" id="PF07714">
    <property type="entry name" value="PK_Tyr_Ser-Thr"/>
    <property type="match status" value="1"/>
</dbReference>
<proteinExistence type="predicted"/>
<dbReference type="EMBL" id="CM007901">
    <property type="protein sequence ID" value="OTG05203.1"/>
    <property type="molecule type" value="Genomic_DNA"/>
</dbReference>
<gene>
    <name evidence="7" type="ORF">HannXRQ_Chr12g0370971</name>
</gene>
<dbReference type="Proteomes" id="UP000215914">
    <property type="component" value="Chromosome 12"/>
</dbReference>
<evidence type="ECO:0000256" key="5">
    <source>
        <dbReference type="ARBA" id="ARBA00022840"/>
    </source>
</evidence>
<evidence type="ECO:0000259" key="6">
    <source>
        <dbReference type="Pfam" id="PF07714"/>
    </source>
</evidence>
<evidence type="ECO:0000256" key="4">
    <source>
        <dbReference type="ARBA" id="ARBA00022777"/>
    </source>
</evidence>
<keyword evidence="1" id="KW-0723">Serine/threonine-protein kinase</keyword>
<dbReference type="PANTHER" id="PTHR27002:SF932">
    <property type="entry name" value="RECEPTOR-LIKE SERINE_THREONINE-PROTEIN KINASE"/>
    <property type="match status" value="1"/>
</dbReference>
<keyword evidence="8" id="KW-1185">Reference proteome</keyword>
<organism evidence="7 8">
    <name type="scientific">Helianthus annuus</name>
    <name type="common">Common sunflower</name>
    <dbReference type="NCBI Taxonomy" id="4232"/>
    <lineage>
        <taxon>Eukaryota</taxon>
        <taxon>Viridiplantae</taxon>
        <taxon>Streptophyta</taxon>
        <taxon>Embryophyta</taxon>
        <taxon>Tracheophyta</taxon>
        <taxon>Spermatophyta</taxon>
        <taxon>Magnoliopsida</taxon>
        <taxon>eudicotyledons</taxon>
        <taxon>Gunneridae</taxon>
        <taxon>Pentapetalae</taxon>
        <taxon>asterids</taxon>
        <taxon>campanulids</taxon>
        <taxon>Asterales</taxon>
        <taxon>Asteraceae</taxon>
        <taxon>Asteroideae</taxon>
        <taxon>Heliantheae alliance</taxon>
        <taxon>Heliantheae</taxon>
        <taxon>Helianthus</taxon>
    </lineage>
</organism>
<keyword evidence="7" id="KW-0675">Receptor</keyword>
<dbReference type="GO" id="GO:0007165">
    <property type="term" value="P:signal transduction"/>
    <property type="evidence" value="ECO:0000318"/>
    <property type="project" value="GO_Central"/>
</dbReference>
<dbReference type="InterPro" id="IPR011009">
    <property type="entry name" value="Kinase-like_dom_sf"/>
</dbReference>
<keyword evidence="5" id="KW-0067">ATP-binding</keyword>
<dbReference type="Gene3D" id="1.10.510.10">
    <property type="entry name" value="Transferase(Phosphotransferase) domain 1"/>
    <property type="match status" value="1"/>
</dbReference>
<reference evidence="8" key="1">
    <citation type="journal article" date="2017" name="Nature">
        <title>The sunflower genome provides insights into oil metabolism, flowering and Asterid evolution.</title>
        <authorList>
            <person name="Badouin H."/>
            <person name="Gouzy J."/>
            <person name="Grassa C.J."/>
            <person name="Murat F."/>
            <person name="Staton S.E."/>
            <person name="Cottret L."/>
            <person name="Lelandais-Briere C."/>
            <person name="Owens G.L."/>
            <person name="Carrere S."/>
            <person name="Mayjonade B."/>
            <person name="Legrand L."/>
            <person name="Gill N."/>
            <person name="Kane N.C."/>
            <person name="Bowers J.E."/>
            <person name="Hubner S."/>
            <person name="Bellec A."/>
            <person name="Berard A."/>
            <person name="Berges H."/>
            <person name="Blanchet N."/>
            <person name="Boniface M.C."/>
            <person name="Brunel D."/>
            <person name="Catrice O."/>
            <person name="Chaidir N."/>
            <person name="Claudel C."/>
            <person name="Donnadieu C."/>
            <person name="Faraut T."/>
            <person name="Fievet G."/>
            <person name="Helmstetter N."/>
            <person name="King M."/>
            <person name="Knapp S.J."/>
            <person name="Lai Z."/>
            <person name="Le Paslier M.C."/>
            <person name="Lippi Y."/>
            <person name="Lorenzon L."/>
            <person name="Mandel J.R."/>
            <person name="Marage G."/>
            <person name="Marchand G."/>
            <person name="Marquand E."/>
            <person name="Bret-Mestries E."/>
            <person name="Morien E."/>
            <person name="Nambeesan S."/>
            <person name="Nguyen T."/>
            <person name="Pegot-Espagnet P."/>
            <person name="Pouilly N."/>
            <person name="Raftis F."/>
            <person name="Sallet E."/>
            <person name="Schiex T."/>
            <person name="Thomas J."/>
            <person name="Vandecasteele C."/>
            <person name="Vares D."/>
            <person name="Vear F."/>
            <person name="Vautrin S."/>
            <person name="Crespi M."/>
            <person name="Mangin B."/>
            <person name="Burke J.M."/>
            <person name="Salse J."/>
            <person name="Munos S."/>
            <person name="Vincourt P."/>
            <person name="Rieseberg L.H."/>
            <person name="Langlade N.B."/>
        </authorList>
    </citation>
    <scope>NUCLEOTIDE SEQUENCE [LARGE SCALE GENOMIC DNA]</scope>
    <source>
        <strain evidence="8">cv. SF193</strain>
    </source>
</reference>
<evidence type="ECO:0000256" key="3">
    <source>
        <dbReference type="ARBA" id="ARBA00022741"/>
    </source>
</evidence>
<evidence type="ECO:0000313" key="8">
    <source>
        <dbReference type="Proteomes" id="UP000215914"/>
    </source>
</evidence>
<keyword evidence="3" id="KW-0547">Nucleotide-binding</keyword>
<dbReference type="SUPFAM" id="SSF56112">
    <property type="entry name" value="Protein kinase-like (PK-like)"/>
    <property type="match status" value="1"/>
</dbReference>
<dbReference type="GO" id="GO:0006955">
    <property type="term" value="P:immune response"/>
    <property type="evidence" value="ECO:0000318"/>
    <property type="project" value="GO_Central"/>
</dbReference>
<protein>
    <submittedName>
        <fullName evidence="7">Putative vascular endothelial growth factor receptor 2 (VEGFR2)</fullName>
    </submittedName>
</protein>
<dbReference type="PANTHER" id="PTHR27002">
    <property type="entry name" value="RECEPTOR-LIKE SERINE/THREONINE-PROTEIN KINASE SD1-8"/>
    <property type="match status" value="1"/>
</dbReference>
<keyword evidence="2" id="KW-0808">Transferase</keyword>
<dbReference type="GO" id="GO:0004674">
    <property type="term" value="F:protein serine/threonine kinase activity"/>
    <property type="evidence" value="ECO:0000318"/>
    <property type="project" value="GO_Central"/>
</dbReference>
<evidence type="ECO:0000256" key="1">
    <source>
        <dbReference type="ARBA" id="ARBA00022527"/>
    </source>
</evidence>
<dbReference type="GO" id="GO:0005886">
    <property type="term" value="C:plasma membrane"/>
    <property type="evidence" value="ECO:0000318"/>
    <property type="project" value="GO_Central"/>
</dbReference>
<name>A0A251T302_HELAN</name>
<dbReference type="GO" id="GO:0005524">
    <property type="term" value="F:ATP binding"/>
    <property type="evidence" value="ECO:0007669"/>
    <property type="project" value="UniProtKB-KW"/>
</dbReference>
<accession>A0A251T302</accession>
<evidence type="ECO:0000256" key="2">
    <source>
        <dbReference type="ARBA" id="ARBA00022679"/>
    </source>
</evidence>